<dbReference type="STRING" id="65700.SY86_11730"/>
<comment type="caution">
    <text evidence="2">The sequence shown here is derived from an EMBL/GenBank/DDBJ whole genome shotgun (WGS) entry which is preliminary data.</text>
</comment>
<accession>A0A0M2KFF7</accession>
<dbReference type="PATRIC" id="fig|65700.7.peg.2970"/>
<dbReference type="RefSeq" id="WP_016192074.1">
    <property type="nucleotide sequence ID" value="NZ_CP089932.1"/>
</dbReference>
<dbReference type="Proteomes" id="UP000033924">
    <property type="component" value="Unassembled WGS sequence"/>
</dbReference>
<sequence>MSIYVYSTLSNDQNYALEAGGTVFIAGKANIMTKQMYTPRGRVTEITDEQYVVLRKNHVFQLHEKNGFIAVEEIKADPEKVATNMEASDLSAPDTPESLEAENKEVPKNNKKGK</sequence>
<evidence type="ECO:0000313" key="2">
    <source>
        <dbReference type="EMBL" id="KKF35943.1"/>
    </source>
</evidence>
<evidence type="ECO:0000313" key="3">
    <source>
        <dbReference type="Proteomes" id="UP000033924"/>
    </source>
</evidence>
<keyword evidence="3" id="KW-1185">Reference proteome</keyword>
<feature type="region of interest" description="Disordered" evidence="1">
    <location>
        <begin position="80"/>
        <end position="114"/>
    </location>
</feature>
<dbReference type="EMBL" id="JXNU01000003">
    <property type="protein sequence ID" value="KKF35943.1"/>
    <property type="molecule type" value="Genomic_DNA"/>
</dbReference>
<proteinExistence type="predicted"/>
<evidence type="ECO:0000256" key="1">
    <source>
        <dbReference type="SAM" id="MobiDB-lite"/>
    </source>
</evidence>
<gene>
    <name evidence="2" type="ORF">SY86_11730</name>
</gene>
<protein>
    <submittedName>
        <fullName evidence="2">Uncharacterized protein</fullName>
    </submittedName>
</protein>
<organism evidence="2 3">
    <name type="scientific">Erwinia tracheiphila</name>
    <dbReference type="NCBI Taxonomy" id="65700"/>
    <lineage>
        <taxon>Bacteria</taxon>
        <taxon>Pseudomonadati</taxon>
        <taxon>Pseudomonadota</taxon>
        <taxon>Gammaproteobacteria</taxon>
        <taxon>Enterobacterales</taxon>
        <taxon>Erwiniaceae</taxon>
        <taxon>Erwinia</taxon>
    </lineage>
</organism>
<reference evidence="2 3" key="1">
    <citation type="submission" date="2015-01" db="EMBL/GenBank/DDBJ databases">
        <title>Erwinia tracheiphila.</title>
        <authorList>
            <person name="Shapiro L.R."/>
        </authorList>
    </citation>
    <scope>NUCLEOTIDE SEQUENCE [LARGE SCALE GENOMIC DNA]</scope>
    <source>
        <strain evidence="2 3">BuffGH</strain>
    </source>
</reference>
<name>A0A0M2KFF7_9GAMM</name>
<dbReference type="AlphaFoldDB" id="A0A0M2KFF7"/>